<evidence type="ECO:0000313" key="2">
    <source>
        <dbReference type="EMBL" id="VEL11637.1"/>
    </source>
</evidence>
<gene>
    <name evidence="2" type="ORF">PXEA_LOCUS5077</name>
</gene>
<name>A0A3S5AAZ8_9PLAT</name>
<accession>A0A3S5AAZ8</accession>
<organism evidence="2 3">
    <name type="scientific">Protopolystoma xenopodis</name>
    <dbReference type="NCBI Taxonomy" id="117903"/>
    <lineage>
        <taxon>Eukaryota</taxon>
        <taxon>Metazoa</taxon>
        <taxon>Spiralia</taxon>
        <taxon>Lophotrochozoa</taxon>
        <taxon>Platyhelminthes</taxon>
        <taxon>Monogenea</taxon>
        <taxon>Polyopisthocotylea</taxon>
        <taxon>Polystomatidea</taxon>
        <taxon>Polystomatidae</taxon>
        <taxon>Protopolystoma</taxon>
    </lineage>
</organism>
<dbReference type="AlphaFoldDB" id="A0A3S5AAZ8"/>
<evidence type="ECO:0000313" key="3">
    <source>
        <dbReference type="Proteomes" id="UP000784294"/>
    </source>
</evidence>
<sequence>MISFEGNQKEIGASLAYAFGSAALSSSDQLTSPPSLSATTTGSLGYASLQPHSPESRPGSPLCLSRLATSSPRLLVSPNSRHRPSLSDQLGVEKACEEAQVSPVSCEVTVFCNQDCQNMRLI</sequence>
<reference evidence="2" key="1">
    <citation type="submission" date="2018-11" db="EMBL/GenBank/DDBJ databases">
        <authorList>
            <consortium name="Pathogen Informatics"/>
        </authorList>
    </citation>
    <scope>NUCLEOTIDE SEQUENCE</scope>
</reference>
<keyword evidence="3" id="KW-1185">Reference proteome</keyword>
<evidence type="ECO:0000256" key="1">
    <source>
        <dbReference type="SAM" id="MobiDB-lite"/>
    </source>
</evidence>
<feature type="region of interest" description="Disordered" evidence="1">
    <location>
        <begin position="25"/>
        <end position="63"/>
    </location>
</feature>
<dbReference type="Proteomes" id="UP000784294">
    <property type="component" value="Unassembled WGS sequence"/>
</dbReference>
<protein>
    <submittedName>
        <fullName evidence="2">Uncharacterized protein</fullName>
    </submittedName>
</protein>
<proteinExistence type="predicted"/>
<comment type="caution">
    <text evidence="2">The sequence shown here is derived from an EMBL/GenBank/DDBJ whole genome shotgun (WGS) entry which is preliminary data.</text>
</comment>
<feature type="compositionally biased region" description="Low complexity" evidence="1">
    <location>
        <begin position="30"/>
        <end position="45"/>
    </location>
</feature>
<dbReference type="EMBL" id="CAAALY010012379">
    <property type="protein sequence ID" value="VEL11637.1"/>
    <property type="molecule type" value="Genomic_DNA"/>
</dbReference>